<dbReference type="Proteomes" id="UP001244341">
    <property type="component" value="Chromosome 2b"/>
</dbReference>
<evidence type="ECO:0000259" key="5">
    <source>
        <dbReference type="PROSITE" id="PS50865"/>
    </source>
</evidence>
<keyword evidence="1" id="KW-0479">Metal-binding</keyword>
<dbReference type="EMBL" id="CP126209">
    <property type="protein sequence ID" value="WIA10749.1"/>
    <property type="molecule type" value="Genomic_DNA"/>
</dbReference>
<dbReference type="Gene3D" id="6.10.140.2220">
    <property type="match status" value="1"/>
</dbReference>
<evidence type="ECO:0000313" key="7">
    <source>
        <dbReference type="Proteomes" id="UP001244341"/>
    </source>
</evidence>
<keyword evidence="3" id="KW-0862">Zinc</keyword>
<dbReference type="PROSITE" id="PS01360">
    <property type="entry name" value="ZF_MYND_1"/>
    <property type="match status" value="1"/>
</dbReference>
<dbReference type="PROSITE" id="PS50865">
    <property type="entry name" value="ZF_MYND_2"/>
    <property type="match status" value="1"/>
</dbReference>
<proteinExistence type="predicted"/>
<organism evidence="6 7">
    <name type="scientific">Tetradesmus obliquus</name>
    <name type="common">Green alga</name>
    <name type="synonym">Acutodesmus obliquus</name>
    <dbReference type="NCBI Taxonomy" id="3088"/>
    <lineage>
        <taxon>Eukaryota</taxon>
        <taxon>Viridiplantae</taxon>
        <taxon>Chlorophyta</taxon>
        <taxon>core chlorophytes</taxon>
        <taxon>Chlorophyceae</taxon>
        <taxon>CS clade</taxon>
        <taxon>Sphaeropleales</taxon>
        <taxon>Scenedesmaceae</taxon>
        <taxon>Tetradesmus</taxon>
    </lineage>
</organism>
<evidence type="ECO:0000256" key="4">
    <source>
        <dbReference type="PROSITE-ProRule" id="PRU00134"/>
    </source>
</evidence>
<accession>A0ABY8TNP1</accession>
<dbReference type="SUPFAM" id="SSF144232">
    <property type="entry name" value="HIT/MYND zinc finger-like"/>
    <property type="match status" value="1"/>
</dbReference>
<evidence type="ECO:0000256" key="2">
    <source>
        <dbReference type="ARBA" id="ARBA00022771"/>
    </source>
</evidence>
<sequence length="130" mass="13618">MAATEEVLCRKQQQQQMGEDSGVARFGAAVVLESDTAARGRRCSNSTCLAVEGVGVAAFKRCGSCRQRFYCSAHCQRTDWTKGHSKECPALKAAAASVDAGGMPVASQQATKNQLEATMATAAAARMAVS</sequence>
<reference evidence="6 7" key="1">
    <citation type="submission" date="2023-05" db="EMBL/GenBank/DDBJ databases">
        <title>A 100% complete, gapless, phased diploid assembly of the Scenedesmus obliquus UTEX 3031 genome.</title>
        <authorList>
            <person name="Biondi T.C."/>
            <person name="Hanschen E.R."/>
            <person name="Kwon T."/>
            <person name="Eng W."/>
            <person name="Kruse C.P.S."/>
            <person name="Koehler S.I."/>
            <person name="Kunde Y."/>
            <person name="Gleasner C.D."/>
            <person name="You Mak K.T."/>
            <person name="Polle J."/>
            <person name="Hovde B.T."/>
            <person name="Starkenburg S.R."/>
        </authorList>
    </citation>
    <scope>NUCLEOTIDE SEQUENCE [LARGE SCALE GENOMIC DNA]</scope>
    <source>
        <strain evidence="6 7">DOE0152z</strain>
    </source>
</reference>
<keyword evidence="2 4" id="KW-0863">Zinc-finger</keyword>
<evidence type="ECO:0000313" key="6">
    <source>
        <dbReference type="EMBL" id="WIA10749.1"/>
    </source>
</evidence>
<dbReference type="Pfam" id="PF01753">
    <property type="entry name" value="zf-MYND"/>
    <property type="match status" value="1"/>
</dbReference>
<evidence type="ECO:0000256" key="1">
    <source>
        <dbReference type="ARBA" id="ARBA00022723"/>
    </source>
</evidence>
<dbReference type="InterPro" id="IPR002893">
    <property type="entry name" value="Znf_MYND"/>
</dbReference>
<evidence type="ECO:0000256" key="3">
    <source>
        <dbReference type="ARBA" id="ARBA00022833"/>
    </source>
</evidence>
<feature type="domain" description="MYND-type" evidence="5">
    <location>
        <begin position="43"/>
        <end position="88"/>
    </location>
</feature>
<protein>
    <recommendedName>
        <fullName evidence="5">MYND-type domain-containing protein</fullName>
    </recommendedName>
</protein>
<gene>
    <name evidence="6" type="ORF">OEZ85_010919</name>
</gene>
<name>A0ABY8TNP1_TETOB</name>
<keyword evidence="7" id="KW-1185">Reference proteome</keyword>